<dbReference type="PROSITE" id="PS01129">
    <property type="entry name" value="PSI_RLU"/>
    <property type="match status" value="1"/>
</dbReference>
<dbReference type="GO" id="GO:0009982">
    <property type="term" value="F:pseudouridine synthase activity"/>
    <property type="evidence" value="ECO:0007669"/>
    <property type="project" value="InterPro"/>
</dbReference>
<organism evidence="4">
    <name type="scientific">marine metagenome</name>
    <dbReference type="NCBI Taxonomy" id="408172"/>
    <lineage>
        <taxon>unclassified sequences</taxon>
        <taxon>metagenomes</taxon>
        <taxon>ecological metagenomes</taxon>
    </lineage>
</organism>
<name>A0A382M262_9ZZZZ</name>
<dbReference type="PANTHER" id="PTHR21600:SF87">
    <property type="entry name" value="RNA PSEUDOURIDYLATE SYNTHASE DOMAIN-CONTAINING PROTEIN 1"/>
    <property type="match status" value="1"/>
</dbReference>
<dbReference type="Gene3D" id="3.30.2350.10">
    <property type="entry name" value="Pseudouridine synthase"/>
    <property type="match status" value="1"/>
</dbReference>
<evidence type="ECO:0000256" key="1">
    <source>
        <dbReference type="ARBA" id="ARBA00010876"/>
    </source>
</evidence>
<evidence type="ECO:0000256" key="2">
    <source>
        <dbReference type="ARBA" id="ARBA00023235"/>
    </source>
</evidence>
<dbReference type="PANTHER" id="PTHR21600">
    <property type="entry name" value="MITOCHONDRIAL RNA PSEUDOURIDINE SYNTHASE"/>
    <property type="match status" value="1"/>
</dbReference>
<keyword evidence="2" id="KW-0413">Isomerase</keyword>
<sequence>MPFAFIASGGPVNSLYPPPATQQIYKSTISPQYHGFAVEQYFSSRFPYQSREAWIAQILNGDIMINGNKARPGGILKVGDRIITYAGVRQEPPADRRLNVVYQDRHIRVFNKSAPIPVHPSGRYFQNSMTEVLKKAFPEEVPRPVQRLDATTTGLIVFARTRQAASFLMKEFQNHRIQKEYLVVVKGKPEKDQLTLTAPIGV</sequence>
<feature type="domain" description="Pseudouridine synthase RsuA/RluA-like" evidence="3">
    <location>
        <begin position="108"/>
        <end position="200"/>
    </location>
</feature>
<dbReference type="InterPro" id="IPR006224">
    <property type="entry name" value="PsdUridine_synth_RluA-like_CS"/>
</dbReference>
<dbReference type="InterPro" id="IPR036986">
    <property type="entry name" value="S4_RNA-bd_sf"/>
</dbReference>
<accession>A0A382M262</accession>
<feature type="non-terminal residue" evidence="4">
    <location>
        <position position="202"/>
    </location>
</feature>
<dbReference type="InterPro" id="IPR006145">
    <property type="entry name" value="PsdUridine_synth_RsuA/RluA"/>
</dbReference>
<reference evidence="4" key="1">
    <citation type="submission" date="2018-05" db="EMBL/GenBank/DDBJ databases">
        <authorList>
            <person name="Lanie J.A."/>
            <person name="Ng W.-L."/>
            <person name="Kazmierczak K.M."/>
            <person name="Andrzejewski T.M."/>
            <person name="Davidsen T.M."/>
            <person name="Wayne K.J."/>
            <person name="Tettelin H."/>
            <person name="Glass J.I."/>
            <person name="Rusch D."/>
            <person name="Podicherti R."/>
            <person name="Tsui H.-C.T."/>
            <person name="Winkler M.E."/>
        </authorList>
    </citation>
    <scope>NUCLEOTIDE SEQUENCE</scope>
</reference>
<dbReference type="GO" id="GO:0003723">
    <property type="term" value="F:RNA binding"/>
    <property type="evidence" value="ECO:0007669"/>
    <property type="project" value="InterPro"/>
</dbReference>
<dbReference type="SUPFAM" id="SSF55120">
    <property type="entry name" value="Pseudouridine synthase"/>
    <property type="match status" value="1"/>
</dbReference>
<dbReference type="EMBL" id="UINC01090623">
    <property type="protein sequence ID" value="SVC42728.1"/>
    <property type="molecule type" value="Genomic_DNA"/>
</dbReference>
<protein>
    <recommendedName>
        <fullName evidence="3">Pseudouridine synthase RsuA/RluA-like domain-containing protein</fullName>
    </recommendedName>
</protein>
<dbReference type="InterPro" id="IPR020103">
    <property type="entry name" value="PsdUridine_synth_cat_dom_sf"/>
</dbReference>
<comment type="similarity">
    <text evidence="1">Belongs to the pseudouridine synthase RluA family.</text>
</comment>
<evidence type="ECO:0000259" key="3">
    <source>
        <dbReference type="Pfam" id="PF00849"/>
    </source>
</evidence>
<dbReference type="GO" id="GO:0000455">
    <property type="term" value="P:enzyme-directed rRNA pseudouridine synthesis"/>
    <property type="evidence" value="ECO:0007669"/>
    <property type="project" value="TreeGrafter"/>
</dbReference>
<evidence type="ECO:0000313" key="4">
    <source>
        <dbReference type="EMBL" id="SVC42728.1"/>
    </source>
</evidence>
<dbReference type="InterPro" id="IPR050188">
    <property type="entry name" value="RluA_PseudoU_synthase"/>
</dbReference>
<gene>
    <name evidence="4" type="ORF">METZ01_LOCUS295582</name>
</gene>
<dbReference type="Pfam" id="PF00849">
    <property type="entry name" value="PseudoU_synth_2"/>
    <property type="match status" value="1"/>
</dbReference>
<dbReference type="AlphaFoldDB" id="A0A382M262"/>
<proteinExistence type="inferred from homology"/>
<dbReference type="Gene3D" id="3.10.290.10">
    <property type="entry name" value="RNA-binding S4 domain"/>
    <property type="match status" value="1"/>
</dbReference>